<reference evidence="2" key="1">
    <citation type="submission" date="2021-01" db="EMBL/GenBank/DDBJ databases">
        <title>Genome public.</title>
        <authorList>
            <person name="Liu C."/>
            <person name="Sun Q."/>
        </authorList>
    </citation>
    <scope>NUCLEOTIDE SEQUENCE [LARGE SCALE GENOMIC DNA]</scope>
    <source>
        <strain evidence="2">YIM B02505</strain>
    </source>
</reference>
<keyword evidence="2" id="KW-1185">Reference proteome</keyword>
<protein>
    <submittedName>
        <fullName evidence="1">Uncharacterized protein</fullName>
    </submittedName>
</protein>
<dbReference type="RefSeq" id="WP_200272917.1">
    <property type="nucleotide sequence ID" value="NZ_JAENHN010000059.1"/>
</dbReference>
<gene>
    <name evidence="1" type="ORF">JHL18_21055</name>
</gene>
<proteinExistence type="predicted"/>
<dbReference type="Proteomes" id="UP000596739">
    <property type="component" value="Unassembled WGS sequence"/>
</dbReference>
<dbReference type="EMBL" id="JAENHN010000059">
    <property type="protein sequence ID" value="MBK1813113.1"/>
    <property type="molecule type" value="Genomic_DNA"/>
</dbReference>
<comment type="caution">
    <text evidence="1">The sequence shown here is derived from an EMBL/GenBank/DDBJ whole genome shotgun (WGS) entry which is preliminary data.</text>
</comment>
<name>A0ABS1EUQ2_9CLOT</name>
<sequence>MFNIEAIVEYLLPYALKFEELYNYDIPKDKDLMLLKEKGIISFEQCQELQQMESSFEKNAELKLMVSSGLNKMDSIQDRKLVYKWIVSTWGGINSINVEKLNSSVEDFLKKRAEGANYSKIESRASVTKVLSFIDPEKYIIYDTRVAYSINWILLKTNASEMFFPMSEGRNSKLTGVNIETLIRLSRASEYLNNLEDKKVMSKVDKKVFIEDALAYPMLCDLISDINDKLWNDDRRKYPFYTEMLLFAIADNIIFEDILKTCCISFA</sequence>
<evidence type="ECO:0000313" key="1">
    <source>
        <dbReference type="EMBL" id="MBK1813113.1"/>
    </source>
</evidence>
<evidence type="ECO:0000313" key="2">
    <source>
        <dbReference type="Proteomes" id="UP000596739"/>
    </source>
</evidence>
<organism evidence="1 2">
    <name type="scientific">Clostridium yunnanense</name>
    <dbReference type="NCBI Taxonomy" id="2800325"/>
    <lineage>
        <taxon>Bacteria</taxon>
        <taxon>Bacillati</taxon>
        <taxon>Bacillota</taxon>
        <taxon>Clostridia</taxon>
        <taxon>Eubacteriales</taxon>
        <taxon>Clostridiaceae</taxon>
        <taxon>Clostridium</taxon>
    </lineage>
</organism>
<accession>A0ABS1EUQ2</accession>